<dbReference type="RefSeq" id="WP_344038782.1">
    <property type="nucleotide sequence ID" value="NZ_BAAAKE010000013.1"/>
</dbReference>
<accession>A0ABV9Y7J5</accession>
<name>A0ABV9Y7J5_9PSEU</name>
<sequence>MPAAEYLELLAEKQLELLNVTSVLDYLELVVAMWDLDWSRTVVNAATVRAKGRLHRLHPPVDWGWIGGPTHSRPSKTSMSHGMVFTA</sequence>
<protein>
    <submittedName>
        <fullName evidence="1">Uncharacterized protein</fullName>
    </submittedName>
</protein>
<keyword evidence="2" id="KW-1185">Reference proteome</keyword>
<gene>
    <name evidence="1" type="ORF">ACFPFM_33590</name>
</gene>
<reference evidence="2" key="1">
    <citation type="journal article" date="2019" name="Int. J. Syst. Evol. Microbiol.">
        <title>The Global Catalogue of Microorganisms (GCM) 10K type strain sequencing project: providing services to taxonomists for standard genome sequencing and annotation.</title>
        <authorList>
            <consortium name="The Broad Institute Genomics Platform"/>
            <consortium name="The Broad Institute Genome Sequencing Center for Infectious Disease"/>
            <person name="Wu L."/>
            <person name="Ma J."/>
        </authorList>
    </citation>
    <scope>NUCLEOTIDE SEQUENCE [LARGE SCALE GENOMIC DNA]</scope>
    <source>
        <strain evidence="2">KCTC 12848</strain>
    </source>
</reference>
<organism evidence="1 2">
    <name type="scientific">Saccharothrix xinjiangensis</name>
    <dbReference type="NCBI Taxonomy" id="204798"/>
    <lineage>
        <taxon>Bacteria</taxon>
        <taxon>Bacillati</taxon>
        <taxon>Actinomycetota</taxon>
        <taxon>Actinomycetes</taxon>
        <taxon>Pseudonocardiales</taxon>
        <taxon>Pseudonocardiaceae</taxon>
        <taxon>Saccharothrix</taxon>
    </lineage>
</organism>
<proteinExistence type="predicted"/>
<dbReference type="Proteomes" id="UP001595833">
    <property type="component" value="Unassembled WGS sequence"/>
</dbReference>
<comment type="caution">
    <text evidence="1">The sequence shown here is derived from an EMBL/GenBank/DDBJ whole genome shotgun (WGS) entry which is preliminary data.</text>
</comment>
<dbReference type="EMBL" id="JBHSJB010000033">
    <property type="protein sequence ID" value="MFC5058670.1"/>
    <property type="molecule type" value="Genomic_DNA"/>
</dbReference>
<evidence type="ECO:0000313" key="1">
    <source>
        <dbReference type="EMBL" id="MFC5058670.1"/>
    </source>
</evidence>
<evidence type="ECO:0000313" key="2">
    <source>
        <dbReference type="Proteomes" id="UP001595833"/>
    </source>
</evidence>